<dbReference type="Gene3D" id="2.120.10.30">
    <property type="entry name" value="TolB, C-terminal domain"/>
    <property type="match status" value="2"/>
</dbReference>
<dbReference type="PROSITE" id="PS50093">
    <property type="entry name" value="PKD"/>
    <property type="match status" value="3"/>
</dbReference>
<comment type="caution">
    <text evidence="3">The sequence shown here is derived from an EMBL/GenBank/DDBJ whole genome shotgun (WGS) entry which is preliminary data.</text>
</comment>
<gene>
    <name evidence="3" type="ORF">RG963_07170</name>
</gene>
<dbReference type="InterPro" id="IPR011042">
    <property type="entry name" value="6-blade_b-propeller_TolB-like"/>
</dbReference>
<dbReference type="InterPro" id="IPR013783">
    <property type="entry name" value="Ig-like_fold"/>
</dbReference>
<feature type="domain" description="PKD" evidence="2">
    <location>
        <begin position="436"/>
        <end position="519"/>
    </location>
</feature>
<dbReference type="CDD" id="cd00146">
    <property type="entry name" value="PKD"/>
    <property type="match status" value="3"/>
</dbReference>
<feature type="domain" description="PKD" evidence="2">
    <location>
        <begin position="521"/>
        <end position="602"/>
    </location>
</feature>
<evidence type="ECO:0000259" key="2">
    <source>
        <dbReference type="PROSITE" id="PS50093"/>
    </source>
</evidence>
<comment type="similarity">
    <text evidence="1">Belongs to the TolB family.</text>
</comment>
<feature type="domain" description="PKD" evidence="2">
    <location>
        <begin position="351"/>
        <end position="434"/>
    </location>
</feature>
<accession>A0ABU2D154</accession>
<dbReference type="SUPFAM" id="SSF49299">
    <property type="entry name" value="PKD domain"/>
    <property type="match status" value="3"/>
</dbReference>
<dbReference type="InterPro" id="IPR011659">
    <property type="entry name" value="WD40"/>
</dbReference>
<dbReference type="InterPro" id="IPR035986">
    <property type="entry name" value="PKD_dom_sf"/>
</dbReference>
<dbReference type="PANTHER" id="PTHR36842">
    <property type="entry name" value="PROTEIN TOLB HOMOLOG"/>
    <property type="match status" value="1"/>
</dbReference>
<dbReference type="Pfam" id="PF07676">
    <property type="entry name" value="PD40"/>
    <property type="match status" value="4"/>
</dbReference>
<protein>
    <submittedName>
        <fullName evidence="3">PKD domain-containing protein</fullName>
    </submittedName>
</protein>
<sequence length="602" mass="65033">MKINPKLICLSIVFTVLVVMASNVAAADTLEAGKLTKVASNVASDSNPVWSPNGKEILFAKGAGNYGANLYKVFSDGSGEKKLASDTYGGYAWSPDGSKISYYQIIDEVGSYDLSLMNADGTKKTQLLNPVSNLFFYIYSWFPSSSKIAYVSGVDNLGSLYEINSDGSNNHEIGVNVNGAIAVSPDESKILCTNWDWEYPEEIYVHSLNQNSGYYLTDGSIFPQTQSWQPEVWSPDGKKIVYNSDENGNSDIYTIKTDGTGKTQLTSDSANDENPIFSPDGKKIVYLSDKSGNEDIWVMDTDGKNKVQLTTDSATDSYPEWSPDGKKIAFYSERGGDLGIYTLTLENGNKPIADFSASPTSGNAPLKVKFTDKSSNSPTNWKWNFGDGKTSTVKNPVYTYSKAGKYTISLTVKNAAGTNTKTIKNYITVKTAPVKPVASFSASPTSGNSPLKVQFTDKSTNTPTSWKWSFGDGKTSTVKNPAYTYSKAGKYTVSLTVKNAAGTNTKTIKNYIIVKAAPIKPVAAFLAAPTSGNLPLKVTFTDKSTGAPTSWKWSFGDETYSTTKNPAHTYSKAGKYTVSLTVKNAAGSNTKTISGYITVSKK</sequence>
<evidence type="ECO:0000313" key="3">
    <source>
        <dbReference type="EMBL" id="MDR7665562.1"/>
    </source>
</evidence>
<organism evidence="3 4">
    <name type="scientific">Methanosarcina baikalica</name>
    <dbReference type="NCBI Taxonomy" id="3073890"/>
    <lineage>
        <taxon>Archaea</taxon>
        <taxon>Methanobacteriati</taxon>
        <taxon>Methanobacteriota</taxon>
        <taxon>Stenosarchaea group</taxon>
        <taxon>Methanomicrobia</taxon>
        <taxon>Methanosarcinales</taxon>
        <taxon>Methanosarcinaceae</taxon>
        <taxon>Methanosarcina</taxon>
    </lineage>
</organism>
<dbReference type="EMBL" id="JAVKPK010000022">
    <property type="protein sequence ID" value="MDR7665562.1"/>
    <property type="molecule type" value="Genomic_DNA"/>
</dbReference>
<proteinExistence type="inferred from homology"/>
<dbReference type="RefSeq" id="WP_310575589.1">
    <property type="nucleotide sequence ID" value="NZ_JAVKPK010000022.1"/>
</dbReference>
<dbReference type="PANTHER" id="PTHR36842:SF1">
    <property type="entry name" value="PROTEIN TOLB"/>
    <property type="match status" value="1"/>
</dbReference>
<evidence type="ECO:0000313" key="4">
    <source>
        <dbReference type="Proteomes" id="UP001246244"/>
    </source>
</evidence>
<reference evidence="4" key="1">
    <citation type="submission" date="2023-07" db="EMBL/GenBank/DDBJ databases">
        <title>Whole-genome sequencing of a new Methanosarcina sp. Z-7115.</title>
        <authorList>
            <person name="Zhilina T.N."/>
            <person name="Merkel A.Y."/>
        </authorList>
    </citation>
    <scope>NUCLEOTIDE SEQUENCE [LARGE SCALE GENOMIC DNA]</scope>
    <source>
        <strain evidence="4">Z-7115</strain>
    </source>
</reference>
<dbReference type="Proteomes" id="UP001246244">
    <property type="component" value="Unassembled WGS sequence"/>
</dbReference>
<evidence type="ECO:0000256" key="1">
    <source>
        <dbReference type="ARBA" id="ARBA00009820"/>
    </source>
</evidence>
<dbReference type="InterPro" id="IPR000601">
    <property type="entry name" value="PKD_dom"/>
</dbReference>
<name>A0ABU2D154_9EURY</name>
<dbReference type="Pfam" id="PF18911">
    <property type="entry name" value="PKD_4"/>
    <property type="match status" value="3"/>
</dbReference>
<dbReference type="Gene3D" id="2.60.40.10">
    <property type="entry name" value="Immunoglobulins"/>
    <property type="match status" value="3"/>
</dbReference>
<dbReference type="SMART" id="SM00089">
    <property type="entry name" value="PKD"/>
    <property type="match status" value="3"/>
</dbReference>
<keyword evidence="4" id="KW-1185">Reference proteome</keyword>
<dbReference type="SUPFAM" id="SSF82171">
    <property type="entry name" value="DPP6 N-terminal domain-like"/>
    <property type="match status" value="1"/>
</dbReference>
<dbReference type="InterPro" id="IPR022409">
    <property type="entry name" value="PKD/Chitinase_dom"/>
</dbReference>